<organism evidence="1 2">
    <name type="scientific">Methylobacterium ajmalii</name>
    <dbReference type="NCBI Taxonomy" id="2738439"/>
    <lineage>
        <taxon>Bacteria</taxon>
        <taxon>Pseudomonadati</taxon>
        <taxon>Pseudomonadota</taxon>
        <taxon>Alphaproteobacteria</taxon>
        <taxon>Hyphomicrobiales</taxon>
        <taxon>Methylobacteriaceae</taxon>
        <taxon>Methylobacterium</taxon>
    </lineage>
</organism>
<sequence>MTLAEALRDHDLGALGRDLTTAALHQDRCRRHAERVAIPDDCPETRRAAANIDVTVQALSAADRLRAAVIRFLADEGEPPLHVEAPRAAPLAIRRPGSVMELGVVPARAEGR</sequence>
<evidence type="ECO:0000313" key="2">
    <source>
        <dbReference type="Proteomes" id="UP001407347"/>
    </source>
</evidence>
<dbReference type="RefSeq" id="WP_346012956.1">
    <property type="nucleotide sequence ID" value="NZ_JAQYXP010000002.1"/>
</dbReference>
<comment type="caution">
    <text evidence="1">The sequence shown here is derived from an EMBL/GenBank/DDBJ whole genome shotgun (WGS) entry which is preliminary data.</text>
</comment>
<keyword evidence="2" id="KW-1185">Reference proteome</keyword>
<name>A0ABU9ZRQ9_9HYPH</name>
<dbReference type="EMBL" id="JAQYXP010000002">
    <property type="protein sequence ID" value="MEN3234211.1"/>
    <property type="molecule type" value="Genomic_DNA"/>
</dbReference>
<evidence type="ECO:0000313" key="1">
    <source>
        <dbReference type="EMBL" id="MEN3234211.1"/>
    </source>
</evidence>
<accession>A0ABU9ZRQ9</accession>
<reference evidence="1 2" key="1">
    <citation type="journal article" date="2023" name="PLoS ONE">
        <title>Complete genome assembly of Hawai'i environmental nontuberculous mycobacteria reveals unexpected co-isolation with methylobacteria.</title>
        <authorList>
            <person name="Hendrix J."/>
            <person name="Epperson L.E."/>
            <person name="Tong E.I."/>
            <person name="Chan Y.L."/>
            <person name="Hasan N.A."/>
            <person name="Dawrs S.N."/>
            <person name="Norton G.J."/>
            <person name="Virdi R."/>
            <person name="Crooks J.L."/>
            <person name="Chan E.D."/>
            <person name="Honda J.R."/>
            <person name="Strong M."/>
        </authorList>
    </citation>
    <scope>NUCLEOTIDE SEQUENCE [LARGE SCALE GENOMIC DNA]</scope>
    <source>
        <strain evidence="1 2">NJH_HI04-1</strain>
    </source>
</reference>
<protein>
    <submittedName>
        <fullName evidence="1">Uncharacterized protein</fullName>
    </submittedName>
</protein>
<proteinExistence type="predicted"/>
<dbReference type="Proteomes" id="UP001407347">
    <property type="component" value="Unassembled WGS sequence"/>
</dbReference>
<gene>
    <name evidence="1" type="ORF">PUR29_11440</name>
</gene>